<dbReference type="RefSeq" id="WP_220231298.1">
    <property type="nucleotide sequence ID" value="NZ_JAICBX010000007.1"/>
</dbReference>
<dbReference type="PANTHER" id="PTHR12358:SF106">
    <property type="entry name" value="LIPID KINASE YEGS"/>
    <property type="match status" value="1"/>
</dbReference>
<comment type="caution">
    <text evidence="13">The sequence shown here is derived from an EMBL/GenBank/DDBJ whole genome shotgun (WGS) entry which is preliminary data.</text>
</comment>
<evidence type="ECO:0000256" key="3">
    <source>
        <dbReference type="ARBA" id="ARBA00022679"/>
    </source>
</evidence>
<dbReference type="InterPro" id="IPR005218">
    <property type="entry name" value="Diacylglycerol/lipid_kinase"/>
</dbReference>
<dbReference type="Proteomes" id="UP001196509">
    <property type="component" value="Unassembled WGS sequence"/>
</dbReference>
<dbReference type="PANTHER" id="PTHR12358">
    <property type="entry name" value="SPHINGOSINE KINASE"/>
    <property type="match status" value="1"/>
</dbReference>
<organism evidence="13 14">
    <name type="scientific">Flavimaribacter sediminis</name>
    <dbReference type="NCBI Taxonomy" id="2865987"/>
    <lineage>
        <taxon>Bacteria</taxon>
        <taxon>Pseudomonadati</taxon>
        <taxon>Pseudomonadota</taxon>
        <taxon>Alphaproteobacteria</taxon>
        <taxon>Hyphomicrobiales</taxon>
        <taxon>Rhizobiaceae</taxon>
        <taxon>Flavimaribacter</taxon>
    </lineage>
</organism>
<dbReference type="EMBL" id="JAICBX010000007">
    <property type="protein sequence ID" value="MBW8640564.1"/>
    <property type="molecule type" value="Genomic_DNA"/>
</dbReference>
<dbReference type="InterPro" id="IPR045540">
    <property type="entry name" value="YegS/DAGK_C"/>
</dbReference>
<dbReference type="Gene3D" id="2.60.200.40">
    <property type="match status" value="1"/>
</dbReference>
<proteinExistence type="predicted"/>
<evidence type="ECO:0000256" key="10">
    <source>
        <dbReference type="ARBA" id="ARBA00023209"/>
    </source>
</evidence>
<dbReference type="InterPro" id="IPR001206">
    <property type="entry name" value="Diacylglycerol_kinase_cat_dom"/>
</dbReference>
<keyword evidence="14" id="KW-1185">Reference proteome</keyword>
<evidence type="ECO:0000256" key="8">
    <source>
        <dbReference type="ARBA" id="ARBA00022842"/>
    </source>
</evidence>
<keyword evidence="5" id="KW-0547">Nucleotide-binding</keyword>
<dbReference type="AlphaFoldDB" id="A0AAE2ZPE6"/>
<keyword evidence="8" id="KW-0460">Magnesium</keyword>
<dbReference type="Pfam" id="PF19279">
    <property type="entry name" value="YegS_C"/>
    <property type="match status" value="1"/>
</dbReference>
<dbReference type="InterPro" id="IPR016064">
    <property type="entry name" value="NAD/diacylglycerol_kinase_sf"/>
</dbReference>
<dbReference type="GO" id="GO:0005524">
    <property type="term" value="F:ATP binding"/>
    <property type="evidence" value="ECO:0007669"/>
    <property type="project" value="UniProtKB-KW"/>
</dbReference>
<protein>
    <submittedName>
        <fullName evidence="13">Diacylglycerol kinase family lipid kinase</fullName>
    </submittedName>
</protein>
<comment type="cofactor">
    <cofactor evidence="1">
        <name>Mg(2+)</name>
        <dbReference type="ChEBI" id="CHEBI:18420"/>
    </cofactor>
</comment>
<keyword evidence="2" id="KW-0444">Lipid biosynthesis</keyword>
<dbReference type="GO" id="GO:0008654">
    <property type="term" value="P:phospholipid biosynthetic process"/>
    <property type="evidence" value="ECO:0007669"/>
    <property type="project" value="UniProtKB-KW"/>
</dbReference>
<accession>A0AAE2ZPE6</accession>
<dbReference type="Pfam" id="PF00781">
    <property type="entry name" value="DAGK_cat"/>
    <property type="match status" value="1"/>
</dbReference>
<evidence type="ECO:0000313" key="13">
    <source>
        <dbReference type="EMBL" id="MBW8640564.1"/>
    </source>
</evidence>
<dbReference type="GO" id="GO:0005886">
    <property type="term" value="C:plasma membrane"/>
    <property type="evidence" value="ECO:0007669"/>
    <property type="project" value="TreeGrafter"/>
</dbReference>
<evidence type="ECO:0000256" key="9">
    <source>
        <dbReference type="ARBA" id="ARBA00023098"/>
    </source>
</evidence>
<evidence type="ECO:0000256" key="7">
    <source>
        <dbReference type="ARBA" id="ARBA00022840"/>
    </source>
</evidence>
<dbReference type="Gene3D" id="3.40.50.10330">
    <property type="entry name" value="Probable inorganic polyphosphate/atp-NAD kinase, domain 1"/>
    <property type="match status" value="1"/>
</dbReference>
<evidence type="ECO:0000256" key="5">
    <source>
        <dbReference type="ARBA" id="ARBA00022741"/>
    </source>
</evidence>
<reference evidence="13" key="1">
    <citation type="submission" date="2021-08" db="EMBL/GenBank/DDBJ databases">
        <title>Hoeflea bacterium WL0058 sp. nov., isolated from the sediment.</title>
        <authorList>
            <person name="Wang L."/>
            <person name="Zhang D."/>
        </authorList>
    </citation>
    <scope>NUCLEOTIDE SEQUENCE</scope>
    <source>
        <strain evidence="13">WL0058</strain>
    </source>
</reference>
<evidence type="ECO:0000256" key="6">
    <source>
        <dbReference type="ARBA" id="ARBA00022777"/>
    </source>
</evidence>
<keyword evidence="4" id="KW-0479">Metal-binding</keyword>
<evidence type="ECO:0000259" key="12">
    <source>
        <dbReference type="PROSITE" id="PS50146"/>
    </source>
</evidence>
<keyword evidence="11" id="KW-1208">Phospholipid metabolism</keyword>
<dbReference type="NCBIfam" id="TIGR00147">
    <property type="entry name" value="YegS/Rv2252/BmrU family lipid kinase"/>
    <property type="match status" value="1"/>
</dbReference>
<dbReference type="SUPFAM" id="SSF111331">
    <property type="entry name" value="NAD kinase/diacylglycerol kinase-like"/>
    <property type="match status" value="1"/>
</dbReference>
<evidence type="ECO:0000256" key="11">
    <source>
        <dbReference type="ARBA" id="ARBA00023264"/>
    </source>
</evidence>
<name>A0AAE2ZPE6_9HYPH</name>
<dbReference type="GO" id="GO:0016301">
    <property type="term" value="F:kinase activity"/>
    <property type="evidence" value="ECO:0007669"/>
    <property type="project" value="UniProtKB-KW"/>
</dbReference>
<feature type="domain" description="DAGKc" evidence="12">
    <location>
        <begin position="1"/>
        <end position="132"/>
    </location>
</feature>
<keyword evidence="7" id="KW-0067">ATP-binding</keyword>
<gene>
    <name evidence="13" type="ORF">K1W69_25450</name>
</gene>
<dbReference type="InterPro" id="IPR017438">
    <property type="entry name" value="ATP-NAD_kinase_N"/>
</dbReference>
<evidence type="ECO:0000313" key="14">
    <source>
        <dbReference type="Proteomes" id="UP001196509"/>
    </source>
</evidence>
<dbReference type="SMART" id="SM00046">
    <property type="entry name" value="DAGKc"/>
    <property type="match status" value="1"/>
</dbReference>
<dbReference type="GO" id="GO:0046872">
    <property type="term" value="F:metal ion binding"/>
    <property type="evidence" value="ECO:0007669"/>
    <property type="project" value="UniProtKB-KW"/>
</dbReference>
<dbReference type="PROSITE" id="PS50146">
    <property type="entry name" value="DAGK"/>
    <property type="match status" value="1"/>
</dbReference>
<evidence type="ECO:0000256" key="2">
    <source>
        <dbReference type="ARBA" id="ARBA00022516"/>
    </source>
</evidence>
<dbReference type="InterPro" id="IPR050187">
    <property type="entry name" value="Lipid_Phosphate_FormReg"/>
</dbReference>
<sequence>MSIFVVVNPHAGNGRTGRRWHALSDRIHKTLGTFDHAMTSAAGDATRLVRAAIERGATLVIAVGGDGTFGEAVNGFPDANGIMPECCAFAALAGGTGCDFVRSLGQPSPDPVLRIAESDVRPIDLGKITFISETGDQASRLFINAAGFGLSGEVCRAVNATSSANVLPGTLAYFLATITTVWRHRPFAIRMSIDNRPSFVIDQSLTVVANGRYFGGGMHVAPNARLDSGAFEIMVLKKTPKLQLIGQLPLVYRGAHTTHPSIAFFSGRRLVAETVSESPDRVAIDIDGESPGHLRAEFEILPGALRLRQ</sequence>
<keyword evidence="10" id="KW-0594">Phospholipid biosynthesis</keyword>
<evidence type="ECO:0000256" key="1">
    <source>
        <dbReference type="ARBA" id="ARBA00001946"/>
    </source>
</evidence>
<evidence type="ECO:0000256" key="4">
    <source>
        <dbReference type="ARBA" id="ARBA00022723"/>
    </source>
</evidence>
<keyword evidence="9" id="KW-0443">Lipid metabolism</keyword>
<keyword evidence="6 13" id="KW-0418">Kinase</keyword>
<keyword evidence="3" id="KW-0808">Transferase</keyword>